<dbReference type="Gene3D" id="3.10.129.10">
    <property type="entry name" value="Hotdog Thioesterase"/>
    <property type="match status" value="1"/>
</dbReference>
<dbReference type="STRING" id="391616.OA238_c00180"/>
<reference evidence="2 3" key="1">
    <citation type="journal article" date="2013" name="PLoS ONE">
        <title>Poles Apart: Arctic and Antarctic Octadecabacter strains Share High Genome Plasticity and a New Type of Xanthorhodopsin.</title>
        <authorList>
            <person name="Vollmers J."/>
            <person name="Voget S."/>
            <person name="Dietrich S."/>
            <person name="Gollnow K."/>
            <person name="Smits M."/>
            <person name="Meyer K."/>
            <person name="Brinkhoff T."/>
            <person name="Simon M."/>
            <person name="Daniel R."/>
        </authorList>
    </citation>
    <scope>NUCLEOTIDE SEQUENCE [LARGE SCALE GENOMIC DNA]</scope>
    <source>
        <strain evidence="2 3">238</strain>
    </source>
</reference>
<keyword evidence="3" id="KW-1185">Reference proteome</keyword>
<sequence>MYPFLRLGLNLFSARKLPPMNVLDLHVSQHRCRLVDCDIFLEMNNGRILTLYEMGRFQAAVRMGLWALLKKKRWGLTVAGTSIRYRRRITPFEKYEIRTKIATWDDRFVYIEQGMFKMSGECASHVLFRTAVVAKGRAVPTDVLIEAMGVTTPRPTPAAWIQNWIDAEATRPWPPEMDSPKLGQPNLDSWTPVEP</sequence>
<proteinExistence type="predicted"/>
<dbReference type="CDD" id="cd00586">
    <property type="entry name" value="4HBT"/>
    <property type="match status" value="1"/>
</dbReference>
<dbReference type="InterPro" id="IPR029069">
    <property type="entry name" value="HotDog_dom_sf"/>
</dbReference>
<dbReference type="PANTHER" id="PTHR12475">
    <property type="match status" value="1"/>
</dbReference>
<dbReference type="SUPFAM" id="SSF54637">
    <property type="entry name" value="Thioesterase/thiol ester dehydrase-isomerase"/>
    <property type="match status" value="1"/>
</dbReference>
<dbReference type="eggNOG" id="COG0824">
    <property type="taxonomic scope" value="Bacteria"/>
</dbReference>
<dbReference type="RefSeq" id="WP_015493536.1">
    <property type="nucleotide sequence ID" value="NC_020908.1"/>
</dbReference>
<protein>
    <recommendedName>
        <fullName evidence="4">Thioesterase-like protein</fullName>
    </recommendedName>
</protein>
<organism evidence="2 3">
    <name type="scientific">Octadecabacter arcticus 238</name>
    <dbReference type="NCBI Taxonomy" id="391616"/>
    <lineage>
        <taxon>Bacteria</taxon>
        <taxon>Pseudomonadati</taxon>
        <taxon>Pseudomonadota</taxon>
        <taxon>Alphaproteobacteria</taxon>
        <taxon>Rhodobacterales</taxon>
        <taxon>Roseobacteraceae</taxon>
        <taxon>Octadecabacter</taxon>
    </lineage>
</organism>
<evidence type="ECO:0000256" key="1">
    <source>
        <dbReference type="SAM" id="MobiDB-lite"/>
    </source>
</evidence>
<dbReference type="Proteomes" id="UP000004688">
    <property type="component" value="Chromosome"/>
</dbReference>
<dbReference type="OrthoDB" id="3727779at2"/>
<evidence type="ECO:0008006" key="4">
    <source>
        <dbReference type="Google" id="ProtNLM"/>
    </source>
</evidence>
<name>M9RCF4_9RHOB</name>
<dbReference type="InterPro" id="IPR051490">
    <property type="entry name" value="THEM6_lcsJ_thioesterase"/>
</dbReference>
<dbReference type="AlphaFoldDB" id="M9RCF4"/>
<dbReference type="Pfam" id="PF13279">
    <property type="entry name" value="4HBT_2"/>
    <property type="match status" value="1"/>
</dbReference>
<evidence type="ECO:0000313" key="3">
    <source>
        <dbReference type="Proteomes" id="UP000004688"/>
    </source>
</evidence>
<dbReference type="HOGENOM" id="CLU_091107_1_1_5"/>
<dbReference type="PANTHER" id="PTHR12475:SF4">
    <property type="entry name" value="PROTEIN THEM6"/>
    <property type="match status" value="1"/>
</dbReference>
<dbReference type="KEGG" id="oar:OA238_c00180"/>
<feature type="region of interest" description="Disordered" evidence="1">
    <location>
        <begin position="172"/>
        <end position="195"/>
    </location>
</feature>
<dbReference type="EMBL" id="CP003742">
    <property type="protein sequence ID" value="AGI70294.1"/>
    <property type="molecule type" value="Genomic_DNA"/>
</dbReference>
<evidence type="ECO:0000313" key="2">
    <source>
        <dbReference type="EMBL" id="AGI70294.1"/>
    </source>
</evidence>
<gene>
    <name evidence="2" type="ORF">OA238_c00180</name>
</gene>
<accession>M9RCF4</accession>